<reference evidence="1 2" key="1">
    <citation type="journal article" date="2018" name="Gigascience">
        <title>Genomes of trombidid mites reveal novel predicted allergens and laterally-transferred genes associated with secondary metabolism.</title>
        <authorList>
            <person name="Dong X."/>
            <person name="Chaisiri K."/>
            <person name="Xia D."/>
            <person name="Armstrong S.D."/>
            <person name="Fang Y."/>
            <person name="Donnelly M.J."/>
            <person name="Kadowaki T."/>
            <person name="McGarry J.W."/>
            <person name="Darby A.C."/>
            <person name="Makepeace B.L."/>
        </authorList>
    </citation>
    <scope>NUCLEOTIDE SEQUENCE [LARGE SCALE GENOMIC DNA]</scope>
    <source>
        <strain evidence="1">UoL-WK</strain>
    </source>
</reference>
<protein>
    <submittedName>
        <fullName evidence="1">Uncharacterized protein</fullName>
    </submittedName>
</protein>
<comment type="caution">
    <text evidence="1">The sequence shown here is derived from an EMBL/GenBank/DDBJ whole genome shotgun (WGS) entry which is preliminary data.</text>
</comment>
<evidence type="ECO:0000313" key="2">
    <source>
        <dbReference type="Proteomes" id="UP000285301"/>
    </source>
</evidence>
<sequence length="47" mass="5635">MDVDLNKSLTVVDYNTHIEKLQNASEDSLSSFAWSPEIRFRNRHRWQ</sequence>
<gene>
    <name evidence="1" type="ORF">B4U79_01320</name>
</gene>
<dbReference type="Proteomes" id="UP000285301">
    <property type="component" value="Unassembled WGS sequence"/>
</dbReference>
<dbReference type="EMBL" id="NCKU01002928">
    <property type="protein sequence ID" value="RWS08531.1"/>
    <property type="molecule type" value="Genomic_DNA"/>
</dbReference>
<name>A0A3S3PUT4_9ACAR</name>
<proteinExistence type="predicted"/>
<evidence type="ECO:0000313" key="1">
    <source>
        <dbReference type="EMBL" id="RWS08531.1"/>
    </source>
</evidence>
<keyword evidence="2" id="KW-1185">Reference proteome</keyword>
<accession>A0A3S3PUT4</accession>
<organism evidence="1 2">
    <name type="scientific">Dinothrombium tinctorium</name>
    <dbReference type="NCBI Taxonomy" id="1965070"/>
    <lineage>
        <taxon>Eukaryota</taxon>
        <taxon>Metazoa</taxon>
        <taxon>Ecdysozoa</taxon>
        <taxon>Arthropoda</taxon>
        <taxon>Chelicerata</taxon>
        <taxon>Arachnida</taxon>
        <taxon>Acari</taxon>
        <taxon>Acariformes</taxon>
        <taxon>Trombidiformes</taxon>
        <taxon>Prostigmata</taxon>
        <taxon>Anystina</taxon>
        <taxon>Parasitengona</taxon>
        <taxon>Trombidioidea</taxon>
        <taxon>Trombidiidae</taxon>
        <taxon>Dinothrombium</taxon>
    </lineage>
</organism>
<dbReference type="AlphaFoldDB" id="A0A3S3PUT4"/>